<sequence>MSNLHQLFKDYQQLQALSRKILALASGGQWDELVAQEIVYIQLVENLTKRPIPTDVDSVMQLHFRRILREIIENESQIKELLRKRMDDLSLLMKNSVAQQNVNSTYGEFSEQRLLPGDVSNRQ</sequence>
<evidence type="ECO:0000256" key="1">
    <source>
        <dbReference type="ARBA" id="ARBA00004514"/>
    </source>
</evidence>
<dbReference type="Gene3D" id="1.20.58.380">
    <property type="entry name" value="Flagellar protein flit"/>
    <property type="match status" value="1"/>
</dbReference>
<dbReference type="RefSeq" id="WP_193399085.1">
    <property type="nucleotide sequence ID" value="NZ_CP065177.1"/>
</dbReference>
<evidence type="ECO:0000256" key="3">
    <source>
        <dbReference type="ARBA" id="ARBA00022795"/>
    </source>
</evidence>
<keyword evidence="6" id="KW-0282">Flagellum</keyword>
<gene>
    <name evidence="6" type="primary">fliT</name>
    <name evidence="6" type="ORF">IG609_007615</name>
</gene>
<dbReference type="KEGG" id="pqu:IG609_007615"/>
<protein>
    <recommendedName>
        <fullName evidence="5">Flagellar protein FliT</fullName>
    </recommendedName>
</protein>
<evidence type="ECO:0000313" key="6">
    <source>
        <dbReference type="EMBL" id="URG50362.1"/>
    </source>
</evidence>
<dbReference type="Pfam" id="PF05400">
    <property type="entry name" value="FliT"/>
    <property type="match status" value="1"/>
</dbReference>
<keyword evidence="6" id="KW-0969">Cilium</keyword>
<evidence type="ECO:0000313" key="7">
    <source>
        <dbReference type="Proteomes" id="UP000806577"/>
    </source>
</evidence>
<dbReference type="Proteomes" id="UP000806577">
    <property type="component" value="Chromosome"/>
</dbReference>
<keyword evidence="6" id="KW-0966">Cell projection</keyword>
<organism evidence="6 7">
    <name type="scientific">Pectobacterium quasiaquaticum</name>
    <dbReference type="NCBI Taxonomy" id="2774015"/>
    <lineage>
        <taxon>Bacteria</taxon>
        <taxon>Pseudomonadati</taxon>
        <taxon>Pseudomonadota</taxon>
        <taxon>Gammaproteobacteria</taxon>
        <taxon>Enterobacterales</taxon>
        <taxon>Pectobacteriaceae</taxon>
        <taxon>Pectobacterium</taxon>
    </lineage>
</organism>
<dbReference type="AlphaFoldDB" id="A0A9Q2EPR9"/>
<evidence type="ECO:0000256" key="2">
    <source>
        <dbReference type="ARBA" id="ARBA00022490"/>
    </source>
</evidence>
<comment type="subcellular location">
    <subcellularLocation>
        <location evidence="1">Cytoplasm</location>
        <location evidence="1">Cytosol</location>
    </subcellularLocation>
</comment>
<keyword evidence="2" id="KW-0963">Cytoplasm</keyword>
<evidence type="ECO:0000256" key="5">
    <source>
        <dbReference type="ARBA" id="ARBA00093797"/>
    </source>
</evidence>
<dbReference type="GO" id="GO:0044781">
    <property type="term" value="P:bacterial-type flagellum organization"/>
    <property type="evidence" value="ECO:0007669"/>
    <property type="project" value="UniProtKB-KW"/>
</dbReference>
<keyword evidence="4" id="KW-0143">Chaperone</keyword>
<evidence type="ECO:0000256" key="4">
    <source>
        <dbReference type="ARBA" id="ARBA00023186"/>
    </source>
</evidence>
<accession>A0A9Q2EPR9</accession>
<keyword evidence="3" id="KW-1005">Bacterial flagellum biogenesis</keyword>
<dbReference type="NCBIfam" id="NF007836">
    <property type="entry name" value="PRK10548.1"/>
    <property type="match status" value="1"/>
</dbReference>
<keyword evidence="7" id="KW-1185">Reference proteome</keyword>
<proteinExistence type="predicted"/>
<name>A0A9Q2EPR9_9GAMM</name>
<dbReference type="EMBL" id="CP065177">
    <property type="protein sequence ID" value="URG50362.1"/>
    <property type="molecule type" value="Genomic_DNA"/>
</dbReference>
<dbReference type="InterPro" id="IPR008622">
    <property type="entry name" value="FliT"/>
</dbReference>
<reference evidence="6 7" key="1">
    <citation type="journal article" date="2021" name="Int. J. Syst. Evol. Microbiol.">
        <title>&lt;i&gt;Pectobacterium quasiaquaticum&lt;/i&gt; sp. nov., isolated from waterways.</title>
        <authorList>
            <person name="Ben Moussa H."/>
            <person name="Pedron J."/>
            <person name="Bertrand C."/>
            <person name="Hecquet A."/>
            <person name="Barny M.A."/>
        </authorList>
    </citation>
    <scope>NUCLEOTIDE SEQUENCE [LARGE SCALE GENOMIC DNA]</scope>
    <source>
        <strain evidence="6 7">A477-S1-J17</strain>
    </source>
</reference>